<gene>
    <name evidence="2" type="ORF">DSM04_11233</name>
</gene>
<dbReference type="Proteomes" id="UP000289821">
    <property type="component" value="Unassembled WGS sequence"/>
</dbReference>
<dbReference type="PANTHER" id="PTHR30327">
    <property type="entry name" value="UNCHARACTERIZED PROTEIN YQGE"/>
    <property type="match status" value="1"/>
</dbReference>
<dbReference type="Pfam" id="PF02622">
    <property type="entry name" value="DUF179"/>
    <property type="match status" value="1"/>
</dbReference>
<dbReference type="AlphaFoldDB" id="A0A4Q0NNY9"/>
<dbReference type="EMBL" id="QOVI01000012">
    <property type="protein sequence ID" value="RXG11303.1"/>
    <property type="molecule type" value="Genomic_DNA"/>
</dbReference>
<protein>
    <submittedName>
        <fullName evidence="2">Putative transcriptional regulator</fullName>
    </submittedName>
</protein>
<organism evidence="2 3">
    <name type="scientific">Leeuwenhoekiella aestuarii</name>
    <dbReference type="NCBI Taxonomy" id="2249426"/>
    <lineage>
        <taxon>Bacteria</taxon>
        <taxon>Pseudomonadati</taxon>
        <taxon>Bacteroidota</taxon>
        <taxon>Flavobacteriia</taxon>
        <taxon>Flavobacteriales</taxon>
        <taxon>Flavobacteriaceae</taxon>
        <taxon>Leeuwenhoekiella</taxon>
    </lineage>
</organism>
<dbReference type="Gene3D" id="3.40.1740.10">
    <property type="entry name" value="VC0467-like"/>
    <property type="match status" value="1"/>
</dbReference>
<comment type="caution">
    <text evidence="2">The sequence shown here is derived from an EMBL/GenBank/DDBJ whole genome shotgun (WGS) entry which is preliminary data.</text>
</comment>
<dbReference type="RefSeq" id="WP_128762918.1">
    <property type="nucleotide sequence ID" value="NZ_QOVI01000012.1"/>
</dbReference>
<dbReference type="GO" id="GO:0005829">
    <property type="term" value="C:cytosol"/>
    <property type="evidence" value="ECO:0007669"/>
    <property type="project" value="TreeGrafter"/>
</dbReference>
<proteinExistence type="inferred from homology"/>
<dbReference type="OrthoDB" id="9807486at2"/>
<keyword evidence="3" id="KW-1185">Reference proteome</keyword>
<evidence type="ECO:0000256" key="1">
    <source>
        <dbReference type="ARBA" id="ARBA00009600"/>
    </source>
</evidence>
<reference evidence="2 3" key="1">
    <citation type="submission" date="2018-07" db="EMBL/GenBank/DDBJ databases">
        <title>Leeuwenhoekiella genomics.</title>
        <authorList>
            <person name="Tahon G."/>
            <person name="Willems A."/>
        </authorList>
    </citation>
    <scope>NUCLEOTIDE SEQUENCE [LARGE SCALE GENOMIC DNA]</scope>
    <source>
        <strain evidence="2 3">R-50232</strain>
    </source>
</reference>
<evidence type="ECO:0000313" key="2">
    <source>
        <dbReference type="EMBL" id="RXG11303.1"/>
    </source>
</evidence>
<name>A0A4Q0NNY9_9FLAO</name>
<accession>A0A4Q0NNY9</accession>
<dbReference type="SUPFAM" id="SSF143456">
    <property type="entry name" value="VC0467-like"/>
    <property type="match status" value="1"/>
</dbReference>
<comment type="similarity">
    <text evidence="1">Belongs to the UPF0301 (AlgH) family.</text>
</comment>
<evidence type="ECO:0000313" key="3">
    <source>
        <dbReference type="Proteomes" id="UP000289821"/>
    </source>
</evidence>
<dbReference type="PANTHER" id="PTHR30327:SF1">
    <property type="entry name" value="UPF0301 PROTEIN YQGE"/>
    <property type="match status" value="1"/>
</dbReference>
<sequence>MTANKPQKGNLLIAEPAIIGDVSFNRSVVLLANHSDEGSVGFILNKPLTFTLNELIPEIDCDEMQIYNGGPVEQDNLYFLHKVPDLIPDSIEISNGIYWGGDFDTVIERITANEISPDEIRFFLGYSGWDSAQLDGELGANAWIVTENNYEKDIINKCFPDFWKEKMIELGGEYLLWSNAPENPSNN</sequence>
<dbReference type="InterPro" id="IPR003774">
    <property type="entry name" value="AlgH-like"/>
</dbReference>